<dbReference type="AlphaFoldDB" id="A0A2S6MYI8"/>
<dbReference type="Proteomes" id="UP000239724">
    <property type="component" value="Unassembled WGS sequence"/>
</dbReference>
<dbReference type="InterPro" id="IPR007172">
    <property type="entry name" value="DUF374"/>
</dbReference>
<evidence type="ECO:0000313" key="2">
    <source>
        <dbReference type="EMBL" id="PPQ27433.1"/>
    </source>
</evidence>
<evidence type="ECO:0000313" key="3">
    <source>
        <dbReference type="Proteomes" id="UP000239724"/>
    </source>
</evidence>
<sequence>MKSLLRTSQVQALLARVLGLYLAIALRTTRWTVHGREHFDHYGAGTPAVFAFWHEFLPLISKLVLIARTLPLYRPTPIYTLVSHHRDGRFIGTVVRRFGIEPIFGSTSRGGAAGLRSLALALARGGQIGITPDGPRGPRRQAAPGVAQLAALAGVPVLPCAARTSRRIQLRTWDRMALPLPFGRGVLVCGPAIFVSRDDWQAAVPAITAALNQVADQADALCPA</sequence>
<dbReference type="CDD" id="cd07983">
    <property type="entry name" value="LPLAT_DUF374-like"/>
    <property type="match status" value="1"/>
</dbReference>
<proteinExistence type="predicted"/>
<feature type="domain" description="DUF374" evidence="1">
    <location>
        <begin position="74"/>
        <end position="139"/>
    </location>
</feature>
<protein>
    <recommendedName>
        <fullName evidence="1">DUF374 domain-containing protein</fullName>
    </recommendedName>
</protein>
<name>A0A2S6MYI8_RHOGL</name>
<organism evidence="2 3">
    <name type="scientific">Rhodopila globiformis</name>
    <name type="common">Rhodopseudomonas globiformis</name>
    <dbReference type="NCBI Taxonomy" id="1071"/>
    <lineage>
        <taxon>Bacteria</taxon>
        <taxon>Pseudomonadati</taxon>
        <taxon>Pseudomonadota</taxon>
        <taxon>Alphaproteobacteria</taxon>
        <taxon>Acetobacterales</taxon>
        <taxon>Acetobacteraceae</taxon>
        <taxon>Rhodopila</taxon>
    </lineage>
</organism>
<reference evidence="2 3" key="1">
    <citation type="journal article" date="2018" name="Arch. Microbiol.">
        <title>New insights into the metabolic potential of the phototrophic purple bacterium Rhodopila globiformis DSM 161(T) from its draft genome sequence and evidence for a vanadium-dependent nitrogenase.</title>
        <authorList>
            <person name="Imhoff J.F."/>
            <person name="Rahn T."/>
            <person name="Kunzel S."/>
            <person name="Neulinger S.C."/>
        </authorList>
    </citation>
    <scope>NUCLEOTIDE SEQUENCE [LARGE SCALE GENOMIC DNA]</scope>
    <source>
        <strain evidence="2 3">DSM 161</strain>
    </source>
</reference>
<evidence type="ECO:0000259" key="1">
    <source>
        <dbReference type="Pfam" id="PF04028"/>
    </source>
</evidence>
<dbReference type="RefSeq" id="WP_104521962.1">
    <property type="nucleotide sequence ID" value="NZ_NHRY01000258.1"/>
</dbReference>
<comment type="caution">
    <text evidence="2">The sequence shown here is derived from an EMBL/GenBank/DDBJ whole genome shotgun (WGS) entry which is preliminary data.</text>
</comment>
<dbReference type="Pfam" id="PF04028">
    <property type="entry name" value="DUF374"/>
    <property type="match status" value="1"/>
</dbReference>
<accession>A0A2S6MYI8</accession>
<dbReference type="OrthoDB" id="9810508at2"/>
<keyword evidence="3" id="KW-1185">Reference proteome</keyword>
<dbReference type="EMBL" id="NHRY01000258">
    <property type="protein sequence ID" value="PPQ27433.1"/>
    <property type="molecule type" value="Genomic_DNA"/>
</dbReference>
<gene>
    <name evidence="2" type="ORF">CCS01_27150</name>
</gene>